<comment type="similarity">
    <text evidence="1">Belongs to the glutathione peroxidase family.</text>
</comment>
<keyword evidence="5" id="KW-1185">Reference proteome</keyword>
<name>A0ABQ9E9F5_TEGGR</name>
<accession>A0ABQ9E9F5</accession>
<comment type="caution">
    <text evidence="4">The sequence shown here is derived from an EMBL/GenBank/DDBJ whole genome shotgun (WGS) entry which is preliminary data.</text>
</comment>
<dbReference type="EMBL" id="JARBDR010000918">
    <property type="protein sequence ID" value="KAJ8301974.1"/>
    <property type="molecule type" value="Genomic_DNA"/>
</dbReference>
<dbReference type="InterPro" id="IPR000889">
    <property type="entry name" value="Glutathione_peroxidase"/>
</dbReference>
<sequence>MVHSAEKGRIKQEPGANGTEILNTLKYVRPGRGFVPNFPLLEKSESVCPPDIDTFFTENCRIFYHPIRTRDVHYNFEKFLINKRGRPVLRFSHNYPPEEIQRDIYTLLQED</sequence>
<dbReference type="SUPFAM" id="SSF52833">
    <property type="entry name" value="Thioredoxin-like"/>
    <property type="match status" value="1"/>
</dbReference>
<keyword evidence="3" id="KW-0560">Oxidoreductase</keyword>
<evidence type="ECO:0000313" key="4">
    <source>
        <dbReference type="EMBL" id="KAJ8301974.1"/>
    </source>
</evidence>
<dbReference type="Proteomes" id="UP001217089">
    <property type="component" value="Unassembled WGS sequence"/>
</dbReference>
<gene>
    <name evidence="4" type="ORF">KUTeg_020961</name>
</gene>
<proteinExistence type="inferred from homology"/>
<dbReference type="InterPro" id="IPR036249">
    <property type="entry name" value="Thioredoxin-like_sf"/>
</dbReference>
<evidence type="ECO:0000256" key="3">
    <source>
        <dbReference type="ARBA" id="ARBA00023002"/>
    </source>
</evidence>
<protein>
    <recommendedName>
        <fullName evidence="6">Glutathione peroxidase</fullName>
    </recommendedName>
</protein>
<dbReference type="PROSITE" id="PS51355">
    <property type="entry name" value="GLUTATHIONE_PEROXID_3"/>
    <property type="match status" value="1"/>
</dbReference>
<evidence type="ECO:0000256" key="1">
    <source>
        <dbReference type="ARBA" id="ARBA00006926"/>
    </source>
</evidence>
<reference evidence="4 5" key="1">
    <citation type="submission" date="2022-12" db="EMBL/GenBank/DDBJ databases">
        <title>Chromosome-level genome of Tegillarca granosa.</title>
        <authorList>
            <person name="Kim J."/>
        </authorList>
    </citation>
    <scope>NUCLEOTIDE SEQUENCE [LARGE SCALE GENOMIC DNA]</scope>
    <source>
        <strain evidence="4">Teg-2019</strain>
        <tissue evidence="4">Adductor muscle</tissue>
    </source>
</reference>
<evidence type="ECO:0000313" key="5">
    <source>
        <dbReference type="Proteomes" id="UP001217089"/>
    </source>
</evidence>
<evidence type="ECO:0008006" key="6">
    <source>
        <dbReference type="Google" id="ProtNLM"/>
    </source>
</evidence>
<organism evidence="4 5">
    <name type="scientific">Tegillarca granosa</name>
    <name type="common">Malaysian cockle</name>
    <name type="synonym">Anadara granosa</name>
    <dbReference type="NCBI Taxonomy" id="220873"/>
    <lineage>
        <taxon>Eukaryota</taxon>
        <taxon>Metazoa</taxon>
        <taxon>Spiralia</taxon>
        <taxon>Lophotrochozoa</taxon>
        <taxon>Mollusca</taxon>
        <taxon>Bivalvia</taxon>
        <taxon>Autobranchia</taxon>
        <taxon>Pteriomorphia</taxon>
        <taxon>Arcoida</taxon>
        <taxon>Arcoidea</taxon>
        <taxon>Arcidae</taxon>
        <taxon>Tegillarca</taxon>
    </lineage>
</organism>
<keyword evidence="2" id="KW-0575">Peroxidase</keyword>
<evidence type="ECO:0000256" key="2">
    <source>
        <dbReference type="ARBA" id="ARBA00022559"/>
    </source>
</evidence>
<dbReference type="Gene3D" id="3.40.30.10">
    <property type="entry name" value="Glutaredoxin"/>
    <property type="match status" value="1"/>
</dbReference>